<comment type="caution">
    <text evidence="2">The sequence shown here is derived from an EMBL/GenBank/DDBJ whole genome shotgun (WGS) entry which is preliminary data.</text>
</comment>
<feature type="compositionally biased region" description="Low complexity" evidence="1">
    <location>
        <begin position="66"/>
        <end position="80"/>
    </location>
</feature>
<sequence length="107" mass="12313">MSPKQSSSSSTDAYYLLPNLQAMDPTARELDLEAEAWIQPIIIEDEDLMFGGKPLSAWYEEDRSRLSSTSSNSSDDGNQSFEEEERRGRERTRRHYDGKALKKSHRK</sequence>
<protein>
    <submittedName>
        <fullName evidence="2">Uncharacterized protein</fullName>
    </submittedName>
</protein>
<reference evidence="2 3" key="1">
    <citation type="journal article" date="2015" name="Genome Announc.">
        <title>Genome sequence and annotation of Trichoderma parareesei, the ancestor of the cellulase producer Trichoderma reesei.</title>
        <authorList>
            <person name="Yang D."/>
            <person name="Pomraning K."/>
            <person name="Kopchinskiy A."/>
            <person name="Karimi Aghcheh R."/>
            <person name="Atanasova L."/>
            <person name="Chenthamara K."/>
            <person name="Baker S.E."/>
            <person name="Zhang R."/>
            <person name="Shen Q."/>
            <person name="Freitag M."/>
            <person name="Kubicek C.P."/>
            <person name="Druzhinina I.S."/>
        </authorList>
    </citation>
    <scope>NUCLEOTIDE SEQUENCE [LARGE SCALE GENOMIC DNA]</scope>
    <source>
        <strain evidence="2 3">CBS 125925</strain>
    </source>
</reference>
<keyword evidence="3" id="KW-1185">Reference proteome</keyword>
<dbReference type="Proteomes" id="UP000219286">
    <property type="component" value="Unassembled WGS sequence"/>
</dbReference>
<dbReference type="AlphaFoldDB" id="A0A2H2Z740"/>
<gene>
    <name evidence="2" type="ORF">A9Z42_0042920</name>
</gene>
<dbReference type="EMBL" id="LFMI01000446">
    <property type="protein sequence ID" value="OTA03807.1"/>
    <property type="molecule type" value="Genomic_DNA"/>
</dbReference>
<accession>A0A2H2Z740</accession>
<feature type="region of interest" description="Disordered" evidence="1">
    <location>
        <begin position="61"/>
        <end position="107"/>
    </location>
</feature>
<name>A0A2H2Z740_TRIPA</name>
<evidence type="ECO:0000313" key="3">
    <source>
        <dbReference type="Proteomes" id="UP000219286"/>
    </source>
</evidence>
<evidence type="ECO:0000256" key="1">
    <source>
        <dbReference type="SAM" id="MobiDB-lite"/>
    </source>
</evidence>
<dbReference type="OrthoDB" id="3519400at2759"/>
<proteinExistence type="predicted"/>
<evidence type="ECO:0000313" key="2">
    <source>
        <dbReference type="EMBL" id="OTA03807.1"/>
    </source>
</evidence>
<organism evidence="2 3">
    <name type="scientific">Trichoderma parareesei</name>
    <name type="common">Filamentous fungus</name>
    <dbReference type="NCBI Taxonomy" id="858221"/>
    <lineage>
        <taxon>Eukaryota</taxon>
        <taxon>Fungi</taxon>
        <taxon>Dikarya</taxon>
        <taxon>Ascomycota</taxon>
        <taxon>Pezizomycotina</taxon>
        <taxon>Sordariomycetes</taxon>
        <taxon>Hypocreomycetidae</taxon>
        <taxon>Hypocreales</taxon>
        <taxon>Hypocreaceae</taxon>
        <taxon>Trichoderma</taxon>
    </lineage>
</organism>